<evidence type="ECO:0008006" key="6">
    <source>
        <dbReference type="Google" id="ProtNLM"/>
    </source>
</evidence>
<dbReference type="InterPro" id="IPR011990">
    <property type="entry name" value="TPR-like_helical_dom_sf"/>
</dbReference>
<dbReference type="AlphaFoldDB" id="A0A068TQ68"/>
<evidence type="ECO:0000313" key="4">
    <source>
        <dbReference type="EMBL" id="CDO97508.1"/>
    </source>
</evidence>
<sequence length="322" mass="35969">MPLWIQRASKKIALKSITRCFHGTPAQFESHLPKAETIWFIKVHLNPSIAFFVIQHINNHFSNPRLAFEFFQFTRLNLSLVHSVSTFNLLLMSLCQIGFFDLAQLMLDYTITDGLLLDGSVVEFLVSCFANAGKFRICKEVLISQANLSSEKEEVVSSFAHNILLSMLVKRNRVDEAVQFFQDHILILRGFCPDTCSFNIVIRGLCKGGQVDKAFQLFYDMGSFGCSPDMITYNSLINGLCTVGNLDRALCLLRDIQSQVGVAPDVVTYTSIISGLCKSGKMEEAASLLDEMVQCGIRPNLITFNVLIDGFGKSVVIVRLES</sequence>
<dbReference type="InParanoid" id="A0A068TQ68"/>
<evidence type="ECO:0000256" key="1">
    <source>
        <dbReference type="ARBA" id="ARBA00007626"/>
    </source>
</evidence>
<dbReference type="Proteomes" id="UP000295252">
    <property type="component" value="Chromosome IV"/>
</dbReference>
<dbReference type="OMA" id="KFRICKE"/>
<dbReference type="Gene3D" id="1.25.40.10">
    <property type="entry name" value="Tetratricopeptide repeat domain"/>
    <property type="match status" value="3"/>
</dbReference>
<reference evidence="5" key="1">
    <citation type="journal article" date="2014" name="Science">
        <title>The coffee genome provides insight into the convergent evolution of caffeine biosynthesis.</title>
        <authorList>
            <person name="Denoeud F."/>
            <person name="Carretero-Paulet L."/>
            <person name="Dereeper A."/>
            <person name="Droc G."/>
            <person name="Guyot R."/>
            <person name="Pietrella M."/>
            <person name="Zheng C."/>
            <person name="Alberti A."/>
            <person name="Anthony F."/>
            <person name="Aprea G."/>
            <person name="Aury J.M."/>
            <person name="Bento P."/>
            <person name="Bernard M."/>
            <person name="Bocs S."/>
            <person name="Campa C."/>
            <person name="Cenci A."/>
            <person name="Combes M.C."/>
            <person name="Crouzillat D."/>
            <person name="Da Silva C."/>
            <person name="Daddiego L."/>
            <person name="De Bellis F."/>
            <person name="Dussert S."/>
            <person name="Garsmeur O."/>
            <person name="Gayraud T."/>
            <person name="Guignon V."/>
            <person name="Jahn K."/>
            <person name="Jamilloux V."/>
            <person name="Joet T."/>
            <person name="Labadie K."/>
            <person name="Lan T."/>
            <person name="Leclercq J."/>
            <person name="Lepelley M."/>
            <person name="Leroy T."/>
            <person name="Li L.T."/>
            <person name="Librado P."/>
            <person name="Lopez L."/>
            <person name="Munoz A."/>
            <person name="Noel B."/>
            <person name="Pallavicini A."/>
            <person name="Perrotta G."/>
            <person name="Poncet V."/>
            <person name="Pot D."/>
            <person name="Priyono X."/>
            <person name="Rigoreau M."/>
            <person name="Rouard M."/>
            <person name="Rozas J."/>
            <person name="Tranchant-Dubreuil C."/>
            <person name="VanBuren R."/>
            <person name="Zhang Q."/>
            <person name="Andrade A.C."/>
            <person name="Argout X."/>
            <person name="Bertrand B."/>
            <person name="de Kochko A."/>
            <person name="Graziosi G."/>
            <person name="Henry R.J."/>
            <person name="Jayarama X."/>
            <person name="Ming R."/>
            <person name="Nagai C."/>
            <person name="Rounsley S."/>
            <person name="Sankoff D."/>
            <person name="Giuliano G."/>
            <person name="Albert V.A."/>
            <person name="Wincker P."/>
            <person name="Lashermes P."/>
        </authorList>
    </citation>
    <scope>NUCLEOTIDE SEQUENCE [LARGE SCALE GENOMIC DNA]</scope>
    <source>
        <strain evidence="5">cv. DH200-94</strain>
    </source>
</reference>
<feature type="repeat" description="PPR" evidence="3">
    <location>
        <begin position="194"/>
        <end position="228"/>
    </location>
</feature>
<dbReference type="PhylomeDB" id="A0A068TQ68"/>
<keyword evidence="5" id="KW-1185">Reference proteome</keyword>
<dbReference type="Gramene" id="CDO97508">
    <property type="protein sequence ID" value="CDO97508"/>
    <property type="gene ID" value="GSCOC_T00014873001"/>
</dbReference>
<feature type="repeat" description="PPR" evidence="3">
    <location>
        <begin position="265"/>
        <end position="299"/>
    </location>
</feature>
<evidence type="ECO:0000256" key="2">
    <source>
        <dbReference type="ARBA" id="ARBA00022737"/>
    </source>
</evidence>
<dbReference type="EMBL" id="HG739085">
    <property type="protein sequence ID" value="CDO97508.1"/>
    <property type="molecule type" value="Genomic_DNA"/>
</dbReference>
<dbReference type="PROSITE" id="PS51375">
    <property type="entry name" value="PPR"/>
    <property type="match status" value="3"/>
</dbReference>
<proteinExistence type="inferred from homology"/>
<feature type="repeat" description="PPR" evidence="3">
    <location>
        <begin position="229"/>
        <end position="264"/>
    </location>
</feature>
<keyword evidence="2" id="KW-0677">Repeat</keyword>
<organism evidence="4 5">
    <name type="scientific">Coffea canephora</name>
    <name type="common">Robusta coffee</name>
    <dbReference type="NCBI Taxonomy" id="49390"/>
    <lineage>
        <taxon>Eukaryota</taxon>
        <taxon>Viridiplantae</taxon>
        <taxon>Streptophyta</taxon>
        <taxon>Embryophyta</taxon>
        <taxon>Tracheophyta</taxon>
        <taxon>Spermatophyta</taxon>
        <taxon>Magnoliopsida</taxon>
        <taxon>eudicotyledons</taxon>
        <taxon>Gunneridae</taxon>
        <taxon>Pentapetalae</taxon>
        <taxon>asterids</taxon>
        <taxon>lamiids</taxon>
        <taxon>Gentianales</taxon>
        <taxon>Rubiaceae</taxon>
        <taxon>Ixoroideae</taxon>
        <taxon>Gardenieae complex</taxon>
        <taxon>Bertiereae - Coffeeae clade</taxon>
        <taxon>Coffeeae</taxon>
        <taxon>Coffea</taxon>
    </lineage>
</organism>
<dbReference type="OrthoDB" id="185373at2759"/>
<evidence type="ECO:0000256" key="3">
    <source>
        <dbReference type="PROSITE-ProRule" id="PRU00708"/>
    </source>
</evidence>
<protein>
    <recommendedName>
        <fullName evidence="6">Pentacotripeptide-repeat region of PRORP domain-containing protein</fullName>
    </recommendedName>
</protein>
<gene>
    <name evidence="4" type="ORF">GSCOC_T00014873001</name>
</gene>
<dbReference type="NCBIfam" id="TIGR00756">
    <property type="entry name" value="PPR"/>
    <property type="match status" value="4"/>
</dbReference>
<evidence type="ECO:0000313" key="5">
    <source>
        <dbReference type="Proteomes" id="UP000295252"/>
    </source>
</evidence>
<comment type="similarity">
    <text evidence="1">Belongs to the PPR family. P subfamily.</text>
</comment>
<name>A0A068TQ68_COFCA</name>
<dbReference type="Pfam" id="PF01535">
    <property type="entry name" value="PPR"/>
    <property type="match status" value="2"/>
</dbReference>
<dbReference type="InterPro" id="IPR002885">
    <property type="entry name" value="PPR_rpt"/>
</dbReference>
<dbReference type="PANTHER" id="PTHR47941">
    <property type="entry name" value="PENTATRICOPEPTIDE REPEAT-CONTAINING PROTEIN 3, MITOCHONDRIAL"/>
    <property type="match status" value="1"/>
</dbReference>
<dbReference type="Pfam" id="PF13041">
    <property type="entry name" value="PPR_2"/>
    <property type="match status" value="2"/>
</dbReference>
<accession>A0A068TQ68</accession>